<dbReference type="Proteomes" id="UP000027318">
    <property type="component" value="Unassembled WGS sequence"/>
</dbReference>
<evidence type="ECO:0000313" key="7">
    <source>
        <dbReference type="EMBL" id="KDE40917.1"/>
    </source>
</evidence>
<feature type="transmembrane region" description="Helical" evidence="6">
    <location>
        <begin position="68"/>
        <end position="88"/>
    </location>
</feature>
<keyword evidence="5 6" id="KW-0472">Membrane</keyword>
<gene>
    <name evidence="7" type="ORF">ADINL_0566</name>
</gene>
<sequence>MAGNTAKLKEVNMIQGVLILLLCQLAGELLMVWLGVPIPGPVAGMLILLLGLMIYGKVPDALRVPSEWLIRHLSLLFIPAGVGLMVFAELLAQHWLLVILSILVSTVLTLILTAWMMQKLEQRQLGRSKARGDR</sequence>
<feature type="transmembrane region" description="Helical" evidence="6">
    <location>
        <begin position="12"/>
        <end position="32"/>
    </location>
</feature>
<keyword evidence="2" id="KW-1003">Cell membrane</keyword>
<proteinExistence type="predicted"/>
<protein>
    <submittedName>
        <fullName evidence="7">Antiholin-like protein LrgA</fullName>
    </submittedName>
</protein>
<dbReference type="PATRIC" id="fig|267850.7.peg.560"/>
<evidence type="ECO:0000256" key="5">
    <source>
        <dbReference type="ARBA" id="ARBA00023136"/>
    </source>
</evidence>
<name>A0A063Y998_9GAMM</name>
<keyword evidence="3 6" id="KW-0812">Transmembrane</keyword>
<evidence type="ECO:0000256" key="1">
    <source>
        <dbReference type="ARBA" id="ARBA00004651"/>
    </source>
</evidence>
<dbReference type="AlphaFoldDB" id="A0A063Y998"/>
<dbReference type="EMBL" id="JMSZ01000015">
    <property type="protein sequence ID" value="KDE40917.1"/>
    <property type="molecule type" value="Genomic_DNA"/>
</dbReference>
<feature type="transmembrane region" description="Helical" evidence="6">
    <location>
        <begin position="94"/>
        <end position="117"/>
    </location>
</feature>
<dbReference type="RefSeq" id="WP_239644320.1">
    <property type="nucleotide sequence ID" value="NZ_JBKBNO010000008.1"/>
</dbReference>
<evidence type="ECO:0000313" key="8">
    <source>
        <dbReference type="Proteomes" id="UP000027318"/>
    </source>
</evidence>
<reference evidence="7 8" key="1">
    <citation type="journal article" date="2005" name="Int. J. Syst. Evol. Microbiol.">
        <title>Nitrincola lacisaponensis gen. nov., sp. nov., a novel alkaliphilic bacterium isolated from an alkaline, saline lake.</title>
        <authorList>
            <person name="Dimitriu P.A."/>
            <person name="Shukla S.K."/>
            <person name="Conradt J."/>
            <person name="Marquez M.C."/>
            <person name="Ventosa A."/>
            <person name="Maglia A."/>
            <person name="Peyton B.M."/>
            <person name="Pinkart H.C."/>
            <person name="Mormile M.R."/>
        </authorList>
    </citation>
    <scope>NUCLEOTIDE SEQUENCE [LARGE SCALE GENOMIC DNA]</scope>
    <source>
        <strain evidence="7 8">4CA</strain>
    </source>
</reference>
<dbReference type="PANTHER" id="PTHR33931:SF2">
    <property type="entry name" value="HOLIN-LIKE PROTEIN CIDA"/>
    <property type="match status" value="1"/>
</dbReference>
<keyword evidence="8" id="KW-1185">Reference proteome</keyword>
<dbReference type="InterPro" id="IPR005538">
    <property type="entry name" value="LrgA/CidA"/>
</dbReference>
<organism evidence="7 8">
    <name type="scientific">Nitrincola lacisaponensis</name>
    <dbReference type="NCBI Taxonomy" id="267850"/>
    <lineage>
        <taxon>Bacteria</taxon>
        <taxon>Pseudomonadati</taxon>
        <taxon>Pseudomonadota</taxon>
        <taxon>Gammaproteobacteria</taxon>
        <taxon>Oceanospirillales</taxon>
        <taxon>Oceanospirillaceae</taxon>
        <taxon>Nitrincola</taxon>
    </lineage>
</organism>
<dbReference type="PANTHER" id="PTHR33931">
    <property type="entry name" value="HOLIN-LIKE PROTEIN CIDA-RELATED"/>
    <property type="match status" value="1"/>
</dbReference>
<evidence type="ECO:0000256" key="6">
    <source>
        <dbReference type="SAM" id="Phobius"/>
    </source>
</evidence>
<evidence type="ECO:0000256" key="2">
    <source>
        <dbReference type="ARBA" id="ARBA00022475"/>
    </source>
</evidence>
<comment type="subcellular location">
    <subcellularLocation>
        <location evidence="1">Cell membrane</location>
        <topology evidence="1">Multi-pass membrane protein</topology>
    </subcellularLocation>
</comment>
<comment type="caution">
    <text evidence="7">The sequence shown here is derived from an EMBL/GenBank/DDBJ whole genome shotgun (WGS) entry which is preliminary data.</text>
</comment>
<accession>A0A063Y998</accession>
<keyword evidence="4 6" id="KW-1133">Transmembrane helix</keyword>
<evidence type="ECO:0000256" key="4">
    <source>
        <dbReference type="ARBA" id="ARBA00022989"/>
    </source>
</evidence>
<dbReference type="GO" id="GO:0005886">
    <property type="term" value="C:plasma membrane"/>
    <property type="evidence" value="ECO:0007669"/>
    <property type="project" value="UniProtKB-SubCell"/>
</dbReference>
<dbReference type="STRING" id="267850.ADINL_0566"/>
<dbReference type="Pfam" id="PF03788">
    <property type="entry name" value="LrgA"/>
    <property type="match status" value="1"/>
</dbReference>
<feature type="transmembrane region" description="Helical" evidence="6">
    <location>
        <begin position="38"/>
        <end position="56"/>
    </location>
</feature>
<evidence type="ECO:0000256" key="3">
    <source>
        <dbReference type="ARBA" id="ARBA00022692"/>
    </source>
</evidence>